<dbReference type="PROSITE" id="PS50835">
    <property type="entry name" value="IG_LIKE"/>
    <property type="match status" value="1"/>
</dbReference>
<dbReference type="Gene3D" id="2.60.40.10">
    <property type="entry name" value="Immunoglobulins"/>
    <property type="match status" value="1"/>
</dbReference>
<dbReference type="EMBL" id="KV467287">
    <property type="protein sequence ID" value="OCT56377.1"/>
    <property type="molecule type" value="Genomic_DNA"/>
</dbReference>
<dbReference type="InterPro" id="IPR013783">
    <property type="entry name" value="Ig-like_fold"/>
</dbReference>
<keyword evidence="6" id="KW-0677">Repeat</keyword>
<evidence type="ECO:0000256" key="12">
    <source>
        <dbReference type="ARBA" id="ARBA00023319"/>
    </source>
</evidence>
<keyword evidence="10" id="KW-1015">Disulfide bond</keyword>
<evidence type="ECO:0000256" key="8">
    <source>
        <dbReference type="ARBA" id="ARBA00022989"/>
    </source>
</evidence>
<keyword evidence="8 14" id="KW-1133">Transmembrane helix</keyword>
<evidence type="ECO:0000256" key="9">
    <source>
        <dbReference type="ARBA" id="ARBA00023136"/>
    </source>
</evidence>
<feature type="region of interest" description="Disordered" evidence="13">
    <location>
        <begin position="508"/>
        <end position="533"/>
    </location>
</feature>
<evidence type="ECO:0000313" key="16">
    <source>
        <dbReference type="EMBL" id="OCT56377.1"/>
    </source>
</evidence>
<keyword evidence="9 14" id="KW-0472">Membrane</keyword>
<dbReference type="SUPFAM" id="SSF52058">
    <property type="entry name" value="L domain-like"/>
    <property type="match status" value="1"/>
</dbReference>
<proteinExistence type="inferred from homology"/>
<feature type="transmembrane region" description="Helical" evidence="14">
    <location>
        <begin position="473"/>
        <end position="493"/>
    </location>
</feature>
<evidence type="ECO:0000256" key="7">
    <source>
        <dbReference type="ARBA" id="ARBA00022889"/>
    </source>
</evidence>
<dbReference type="InterPro" id="IPR003591">
    <property type="entry name" value="Leu-rich_rpt_typical-subtyp"/>
</dbReference>
<feature type="domain" description="Ig-like" evidence="15">
    <location>
        <begin position="377"/>
        <end position="457"/>
    </location>
</feature>
<feature type="compositionally biased region" description="Polar residues" evidence="13">
    <location>
        <begin position="510"/>
        <end position="524"/>
    </location>
</feature>
<keyword evidence="12" id="KW-0393">Immunoglobulin domain</keyword>
<dbReference type="Pfam" id="PF00560">
    <property type="entry name" value="LRR_1"/>
    <property type="match status" value="1"/>
</dbReference>
<dbReference type="Pfam" id="PF13855">
    <property type="entry name" value="LRR_8"/>
    <property type="match status" value="1"/>
</dbReference>
<keyword evidence="11" id="KW-0325">Glycoprotein</keyword>
<evidence type="ECO:0000256" key="4">
    <source>
        <dbReference type="ARBA" id="ARBA00022692"/>
    </source>
</evidence>
<dbReference type="InterPro" id="IPR036179">
    <property type="entry name" value="Ig-like_dom_sf"/>
</dbReference>
<evidence type="ECO:0000256" key="5">
    <source>
        <dbReference type="ARBA" id="ARBA00022729"/>
    </source>
</evidence>
<dbReference type="InterPro" id="IPR003598">
    <property type="entry name" value="Ig_sub2"/>
</dbReference>
<dbReference type="PANTHER" id="PTHR24368">
    <property type="entry name" value="AMPHOTERIN-INDUCED PROTEIN"/>
    <property type="match status" value="1"/>
</dbReference>
<evidence type="ECO:0000256" key="13">
    <source>
        <dbReference type="SAM" id="MobiDB-lite"/>
    </source>
</evidence>
<dbReference type="SMART" id="SM00409">
    <property type="entry name" value="IG"/>
    <property type="match status" value="1"/>
</dbReference>
<keyword evidence="5" id="KW-0732">Signal</keyword>
<keyword evidence="7" id="KW-0130">Cell adhesion</keyword>
<dbReference type="SUPFAM" id="SSF48726">
    <property type="entry name" value="Immunoglobulin"/>
    <property type="match status" value="1"/>
</dbReference>
<reference evidence="16" key="1">
    <citation type="submission" date="2016-05" db="EMBL/GenBank/DDBJ databases">
        <title>WGS assembly of Xenopus laevis.</title>
        <authorList>
            <person name="Session A."/>
            <person name="Uno Y."/>
            <person name="Kwon T."/>
            <person name="Chapman J."/>
            <person name="Toyoda A."/>
            <person name="Takahashi S."/>
            <person name="Fukui A."/>
            <person name="Hikosaka A."/>
            <person name="Putnam N."/>
            <person name="Stites J."/>
            <person name="Van Heeringen S."/>
            <person name="Quigley I."/>
            <person name="Heinz S."/>
            <person name="Hellsten U."/>
            <person name="Lyons J."/>
            <person name="Suzuki A."/>
            <person name="Kondo M."/>
            <person name="Ogino H."/>
            <person name="Ochi H."/>
            <person name="Bogdanovic O."/>
            <person name="Lister R."/>
            <person name="Georgiou G."/>
            <person name="Paranjpe S."/>
            <person name="Van Kruijsbergen I."/>
            <person name="Mozaffari S."/>
            <person name="Shu S."/>
            <person name="Schmutz J."/>
            <person name="Jenkins J."/>
            <person name="Grimwood J."/>
            <person name="Carlson J."/>
            <person name="Mitros T."/>
            <person name="Simakov O."/>
            <person name="Heald R."/>
            <person name="Miller K."/>
            <person name="Haudenschild C."/>
            <person name="Kuroki Y."/>
            <person name="Tanaka T."/>
            <person name="Michiue T."/>
            <person name="Watanabe M."/>
            <person name="Kinoshita T."/>
            <person name="Ohta Y."/>
            <person name="Mawaribuchi S."/>
            <person name="Suzuki Y."/>
            <person name="Haramoto Y."/>
            <person name="Yamamoto T."/>
            <person name="Takagi C."/>
            <person name="Kitzman J."/>
            <person name="Shendure J."/>
            <person name="Nakayama T."/>
            <person name="Izutsu Y."/>
            <person name="Robert J."/>
            <person name="Dichmann D."/>
            <person name="Flajnik M."/>
            <person name="Houston D."/>
            <person name="Marcotte E."/>
            <person name="Wallingford J."/>
            <person name="Ito Y."/>
            <person name="Asashima M."/>
            <person name="Ueno N."/>
            <person name="Matsuda Y."/>
            <person name="Jan Veenstra G."/>
            <person name="Fujiyama A."/>
            <person name="Harland R."/>
            <person name="Taira M."/>
            <person name="Rokhsar D.S."/>
        </authorList>
    </citation>
    <scope>NUCLEOTIDE SEQUENCE</scope>
    <source>
        <strain evidence="16">J</strain>
        <tissue evidence="16">Blood</tissue>
    </source>
</reference>
<name>A0A974BQQ9_XENLA</name>
<dbReference type="InterPro" id="IPR007110">
    <property type="entry name" value="Ig-like_dom"/>
</dbReference>
<dbReference type="InterPro" id="IPR001611">
    <property type="entry name" value="Leu-rich_rpt"/>
</dbReference>
<comment type="similarity">
    <text evidence="2">Belongs to the immunoglobulin superfamily. AMIGO family.</text>
</comment>
<protein>
    <recommendedName>
        <fullName evidence="15">Ig-like domain-containing protein</fullName>
    </recommendedName>
</protein>
<comment type="subcellular location">
    <subcellularLocation>
        <location evidence="1">Membrane</location>
        <topology evidence="1">Single-pass type I membrane protein</topology>
    </subcellularLocation>
</comment>
<dbReference type="InterPro" id="IPR031283">
    <property type="entry name" value="AMIGO"/>
</dbReference>
<feature type="region of interest" description="Disordered" evidence="13">
    <location>
        <begin position="15"/>
        <end position="41"/>
    </location>
</feature>
<evidence type="ECO:0000259" key="15">
    <source>
        <dbReference type="PROSITE" id="PS50835"/>
    </source>
</evidence>
<accession>A0A974BQQ9</accession>
<evidence type="ECO:0000256" key="14">
    <source>
        <dbReference type="SAM" id="Phobius"/>
    </source>
</evidence>
<dbReference type="GO" id="GO:0007155">
    <property type="term" value="P:cell adhesion"/>
    <property type="evidence" value="ECO:0007669"/>
    <property type="project" value="UniProtKB-KW"/>
</dbReference>
<organism evidence="16">
    <name type="scientific">Xenopus laevis</name>
    <name type="common">African clawed frog</name>
    <dbReference type="NCBI Taxonomy" id="8355"/>
    <lineage>
        <taxon>Eukaryota</taxon>
        <taxon>Metazoa</taxon>
        <taxon>Chordata</taxon>
        <taxon>Craniata</taxon>
        <taxon>Vertebrata</taxon>
        <taxon>Euteleostomi</taxon>
        <taxon>Amphibia</taxon>
        <taxon>Batrachia</taxon>
        <taxon>Anura</taxon>
        <taxon>Pipoidea</taxon>
        <taxon>Pipidae</taxon>
        <taxon>Xenopodinae</taxon>
        <taxon>Xenopus</taxon>
        <taxon>Xenopus</taxon>
    </lineage>
</organism>
<keyword evidence="3" id="KW-0433">Leucine-rich repeat</keyword>
<gene>
    <name evidence="16" type="ORF">XELAEV_18000187mg</name>
</gene>
<dbReference type="Proteomes" id="UP000694892">
    <property type="component" value="Unassembled WGS sequence"/>
</dbReference>
<dbReference type="InterPro" id="IPR003599">
    <property type="entry name" value="Ig_sub"/>
</dbReference>
<dbReference type="GO" id="GO:0007420">
    <property type="term" value="P:brain development"/>
    <property type="evidence" value="ECO:0007669"/>
    <property type="project" value="TreeGrafter"/>
</dbReference>
<sequence length="595" mass="66623">MGKSRSPISIGLHCHSGATTPSLSDKTLPSTKQNTHELPGPVCRPQPDRALEIEIPHYFLKGKLPDRQLPYGIYSKGSNFYMVLFNELNRPGHSPLLLYEKVGEGTTSIFGGASGTCPLVCICASDIVSCTNKNLSVVPRTHFKFIRKLDLSYNKIGFLDPDWFPFLLEKLDTLILNHNTVSSISTGSFSTIPNVRHLDLSSNNMRTLSNPVFQELKMLEVLLLYNNQLTHIDSGAFGGLHKLQKLYLSGNVLTQFPTDLFIGRSKLTELVLLDMSYNNIQAVPVQLISLIPARQLSGIYIHENTFVCDCALNSMLRFWYHRRFSPVVDFKNDYSCILPSDPMTKLLLIQENFLNCSENTVNESFHAYGFLYEAQVGERLVVHCDSKIIDAGTQFLWVSPDNRTLEPDIKTDHFHVFYNGSLEIEDAQIGDSGVYSCIAINKKRLLNETIQIQISVSNFTTNKSPSHEAFNTAFTTLAACVVSIVLVLLYLYLTPCRCWCKSRKKKRKPNQSSAHSSILSTTPSHDPPNEHKCNTGKRVVFLEPVKETEQGQNGKVRLIQTENLTAESILKTTRSKSDSDSISLVFSDAPFIASV</sequence>
<evidence type="ECO:0000256" key="10">
    <source>
        <dbReference type="ARBA" id="ARBA00023157"/>
    </source>
</evidence>
<evidence type="ECO:0000256" key="11">
    <source>
        <dbReference type="ARBA" id="ARBA00023180"/>
    </source>
</evidence>
<evidence type="ECO:0000256" key="6">
    <source>
        <dbReference type="ARBA" id="ARBA00022737"/>
    </source>
</evidence>
<dbReference type="SMART" id="SM00369">
    <property type="entry name" value="LRR_TYP"/>
    <property type="match status" value="6"/>
</dbReference>
<dbReference type="PANTHER" id="PTHR24368:SF209">
    <property type="entry name" value="AMPHOTERIN-INDUCED PROTEIN 2"/>
    <property type="match status" value="1"/>
</dbReference>
<dbReference type="AlphaFoldDB" id="A0A974BQQ9"/>
<dbReference type="InterPro" id="IPR032675">
    <property type="entry name" value="LRR_dom_sf"/>
</dbReference>
<feature type="compositionally biased region" description="Polar residues" evidence="13">
    <location>
        <begin position="17"/>
        <end position="33"/>
    </location>
</feature>
<evidence type="ECO:0000256" key="1">
    <source>
        <dbReference type="ARBA" id="ARBA00004479"/>
    </source>
</evidence>
<dbReference type="GO" id="GO:0016020">
    <property type="term" value="C:membrane"/>
    <property type="evidence" value="ECO:0007669"/>
    <property type="project" value="UniProtKB-SubCell"/>
</dbReference>
<keyword evidence="4 14" id="KW-0812">Transmembrane</keyword>
<dbReference type="SMART" id="SM00408">
    <property type="entry name" value="IGc2"/>
    <property type="match status" value="1"/>
</dbReference>
<evidence type="ECO:0000256" key="3">
    <source>
        <dbReference type="ARBA" id="ARBA00022614"/>
    </source>
</evidence>
<dbReference type="Gene3D" id="3.80.10.10">
    <property type="entry name" value="Ribonuclease Inhibitor"/>
    <property type="match status" value="1"/>
</dbReference>
<evidence type="ECO:0000256" key="2">
    <source>
        <dbReference type="ARBA" id="ARBA00005670"/>
    </source>
</evidence>
<dbReference type="CDD" id="cd00096">
    <property type="entry name" value="Ig"/>
    <property type="match status" value="1"/>
</dbReference>